<dbReference type="HOGENOM" id="CLU_3312909_0_0_3"/>
<accession>F4XR24</accession>
<dbReference type="Proteomes" id="UP000003959">
    <property type="component" value="Unassembled WGS sequence"/>
</dbReference>
<proteinExistence type="predicted"/>
<evidence type="ECO:0000313" key="1">
    <source>
        <dbReference type="EMBL" id="EGJ32999.1"/>
    </source>
</evidence>
<name>F4XR24_9CYAN</name>
<evidence type="ECO:0000313" key="2">
    <source>
        <dbReference type="Proteomes" id="UP000003959"/>
    </source>
</evidence>
<reference evidence="2" key="1">
    <citation type="journal article" date="2011" name="Proc. Natl. Acad. Sci. U.S.A.">
        <title>Genomic insights into the physiology and ecology of the marine filamentous cyanobacterium Lyngbya majuscula.</title>
        <authorList>
            <person name="Jones A.C."/>
            <person name="Monroe E.A."/>
            <person name="Podell S."/>
            <person name="Hess W.R."/>
            <person name="Klages S."/>
            <person name="Esquenazi E."/>
            <person name="Niessen S."/>
            <person name="Hoover H."/>
            <person name="Rothmann M."/>
            <person name="Lasken R.S."/>
            <person name="Yates J.R.III."/>
            <person name="Reinhardt R."/>
            <person name="Kube M."/>
            <person name="Burkart M.D."/>
            <person name="Allen E.E."/>
            <person name="Dorrestein P.C."/>
            <person name="Gerwick W.H."/>
            <person name="Gerwick L."/>
        </authorList>
    </citation>
    <scope>NUCLEOTIDE SEQUENCE [LARGE SCALE GENOMIC DNA]</scope>
    <source>
        <strain evidence="2">3L</strain>
    </source>
</reference>
<protein>
    <submittedName>
        <fullName evidence="1">Uncharacterized protein</fullName>
    </submittedName>
</protein>
<dbReference type="EMBL" id="GL890874">
    <property type="protein sequence ID" value="EGJ32999.1"/>
    <property type="molecule type" value="Genomic_DNA"/>
</dbReference>
<dbReference type="AlphaFoldDB" id="F4XR24"/>
<organism evidence="1 2">
    <name type="scientific">Moorena producens 3L</name>
    <dbReference type="NCBI Taxonomy" id="489825"/>
    <lineage>
        <taxon>Bacteria</taxon>
        <taxon>Bacillati</taxon>
        <taxon>Cyanobacteriota</taxon>
        <taxon>Cyanophyceae</taxon>
        <taxon>Coleofasciculales</taxon>
        <taxon>Coleofasciculaceae</taxon>
        <taxon>Moorena</taxon>
    </lineage>
</organism>
<gene>
    <name evidence="1" type="ORF">LYNGBM3L_55740</name>
</gene>
<sequence length="39" mass="4248">MVLLEVLAGVLTERGRMSKTSRDFQAAVAAPPSLFITDR</sequence>
<keyword evidence="2" id="KW-1185">Reference proteome</keyword>